<dbReference type="InterPro" id="IPR013767">
    <property type="entry name" value="PAS_fold"/>
</dbReference>
<dbReference type="CDD" id="cd00130">
    <property type="entry name" value="PAS"/>
    <property type="match status" value="1"/>
</dbReference>
<feature type="domain" description="PAC" evidence="3">
    <location>
        <begin position="120"/>
        <end position="172"/>
    </location>
</feature>
<gene>
    <name evidence="4" type="ORF">DSCA_58350</name>
</gene>
<sequence length="244" mass="27456">MVTYDRSTEHASSEHLRRRLAELTRRHTELEKSRQGLTREREALKKKLADCSRLLGASTTGLISLDKAGLIDWVNDHAVDMLGADKAFLLKKPISLFIAPEDQAVFYLHRSRIFSGTANHPFEINLKARDGVIRSVRVNARPVDTPRQQLPGMLLAVEDITPHRQALKPFNSKNTLSTCCFPSSMILRYGPRPTSTKLSSTPWKKQAWHRLPTGSMSACFMTEKPGFPSPMSGSAKRPNPLRRL</sequence>
<feature type="coiled-coil region" evidence="1">
    <location>
        <begin position="13"/>
        <end position="54"/>
    </location>
</feature>
<dbReference type="InterPro" id="IPR000700">
    <property type="entry name" value="PAS-assoc_C"/>
</dbReference>
<dbReference type="RefSeq" id="WP_167527992.1">
    <property type="nucleotide sequence ID" value="NZ_AP021874.1"/>
</dbReference>
<reference evidence="4 5" key="1">
    <citation type="submission" date="2019-11" db="EMBL/GenBank/DDBJ databases">
        <title>Comparative genomics of hydrocarbon-degrading Desulfosarcina strains.</title>
        <authorList>
            <person name="Watanabe M."/>
            <person name="Kojima H."/>
            <person name="Fukui M."/>
        </authorList>
    </citation>
    <scope>NUCLEOTIDE SEQUENCE [LARGE SCALE GENOMIC DNA]</scope>
    <source>
        <strain evidence="4 5">PL12</strain>
    </source>
</reference>
<name>A0A5K7YU23_9BACT</name>
<accession>A0A5K7YU23</accession>
<dbReference type="Proteomes" id="UP000427906">
    <property type="component" value="Chromosome"/>
</dbReference>
<proteinExistence type="predicted"/>
<evidence type="ECO:0000256" key="2">
    <source>
        <dbReference type="SAM" id="MobiDB-lite"/>
    </source>
</evidence>
<dbReference type="KEGG" id="dalk:DSCA_58350"/>
<organism evidence="4 5">
    <name type="scientific">Desulfosarcina alkanivorans</name>
    <dbReference type="NCBI Taxonomy" id="571177"/>
    <lineage>
        <taxon>Bacteria</taxon>
        <taxon>Pseudomonadati</taxon>
        <taxon>Thermodesulfobacteriota</taxon>
        <taxon>Desulfobacteria</taxon>
        <taxon>Desulfobacterales</taxon>
        <taxon>Desulfosarcinaceae</taxon>
        <taxon>Desulfosarcina</taxon>
    </lineage>
</organism>
<dbReference type="SMART" id="SM00091">
    <property type="entry name" value="PAS"/>
    <property type="match status" value="1"/>
</dbReference>
<evidence type="ECO:0000259" key="3">
    <source>
        <dbReference type="PROSITE" id="PS50113"/>
    </source>
</evidence>
<dbReference type="SUPFAM" id="SSF55785">
    <property type="entry name" value="PYP-like sensor domain (PAS domain)"/>
    <property type="match status" value="1"/>
</dbReference>
<protein>
    <recommendedName>
        <fullName evidence="3">PAC domain-containing protein</fullName>
    </recommendedName>
</protein>
<keyword evidence="5" id="KW-1185">Reference proteome</keyword>
<dbReference type="InterPro" id="IPR000014">
    <property type="entry name" value="PAS"/>
</dbReference>
<dbReference type="Pfam" id="PF00989">
    <property type="entry name" value="PAS"/>
    <property type="match status" value="1"/>
</dbReference>
<feature type="region of interest" description="Disordered" evidence="2">
    <location>
        <begin position="225"/>
        <end position="244"/>
    </location>
</feature>
<dbReference type="GO" id="GO:0006355">
    <property type="term" value="P:regulation of DNA-templated transcription"/>
    <property type="evidence" value="ECO:0007669"/>
    <property type="project" value="InterPro"/>
</dbReference>
<dbReference type="InterPro" id="IPR035965">
    <property type="entry name" value="PAS-like_dom_sf"/>
</dbReference>
<evidence type="ECO:0000313" key="4">
    <source>
        <dbReference type="EMBL" id="BBO71905.1"/>
    </source>
</evidence>
<evidence type="ECO:0000256" key="1">
    <source>
        <dbReference type="SAM" id="Coils"/>
    </source>
</evidence>
<evidence type="ECO:0000313" key="5">
    <source>
        <dbReference type="Proteomes" id="UP000427906"/>
    </source>
</evidence>
<dbReference type="PROSITE" id="PS50113">
    <property type="entry name" value="PAC"/>
    <property type="match status" value="1"/>
</dbReference>
<dbReference type="NCBIfam" id="TIGR00229">
    <property type="entry name" value="sensory_box"/>
    <property type="match status" value="1"/>
</dbReference>
<dbReference type="AlphaFoldDB" id="A0A5K7YU23"/>
<dbReference type="EMBL" id="AP021874">
    <property type="protein sequence ID" value="BBO71905.1"/>
    <property type="molecule type" value="Genomic_DNA"/>
</dbReference>
<keyword evidence="1" id="KW-0175">Coiled coil</keyword>
<dbReference type="Gene3D" id="3.30.450.20">
    <property type="entry name" value="PAS domain"/>
    <property type="match status" value="1"/>
</dbReference>